<dbReference type="CDD" id="cd04221">
    <property type="entry name" value="MauL"/>
    <property type="match status" value="1"/>
</dbReference>
<proteinExistence type="predicted"/>
<dbReference type="GO" id="GO:0042597">
    <property type="term" value="C:periplasmic space"/>
    <property type="evidence" value="ECO:0007669"/>
    <property type="project" value="UniProtKB-SubCell"/>
</dbReference>
<organism evidence="2 3">
    <name type="scientific">Xylophilus ampelinus</name>
    <dbReference type="NCBI Taxonomy" id="54067"/>
    <lineage>
        <taxon>Bacteria</taxon>
        <taxon>Pseudomonadati</taxon>
        <taxon>Pseudomonadota</taxon>
        <taxon>Betaproteobacteria</taxon>
        <taxon>Burkholderiales</taxon>
        <taxon>Xylophilus</taxon>
    </lineage>
</organism>
<protein>
    <recommendedName>
        <fullName evidence="4">Plastocyanin</fullName>
    </recommendedName>
</protein>
<comment type="subcellular location">
    <subcellularLocation>
        <location evidence="1">Periplasm</location>
    </subcellularLocation>
</comment>
<evidence type="ECO:0008006" key="4">
    <source>
        <dbReference type="Google" id="ProtNLM"/>
    </source>
</evidence>
<name>A0A318SVT1_9BURK</name>
<dbReference type="AlphaFoldDB" id="A0A318SVT1"/>
<dbReference type="InterPro" id="IPR008969">
    <property type="entry name" value="CarboxyPept-like_regulatory"/>
</dbReference>
<dbReference type="SUPFAM" id="SSF49464">
    <property type="entry name" value="Carboxypeptidase regulatory domain-like"/>
    <property type="match status" value="1"/>
</dbReference>
<comment type="caution">
    <text evidence="2">The sequence shown here is derived from an EMBL/GenBank/DDBJ whole genome shotgun (WGS) entry which is preliminary data.</text>
</comment>
<sequence>MAVLASWLPLAAHAAAAPVQVLDARGRPLADAVVYATPAGAKPAAAAPGATAAIDQIDREFVPLVSVIQTGTNVRFPNKDDVEHDIYSFSPAKRFEIKLYSGVPSKPVLFDKPGLVVLGCNIHDSMVAYVLVVETPYFGRTDKDGRFSFENLPAGSYRVAVWHYRMRDPNAQPTSTAQVAAGGASPALKFTLTTEGN</sequence>
<accession>A0A318SVT1</accession>
<keyword evidence="3" id="KW-1185">Reference proteome</keyword>
<dbReference type="SUPFAM" id="SSF49503">
    <property type="entry name" value="Cupredoxins"/>
    <property type="match status" value="1"/>
</dbReference>
<evidence type="ECO:0000313" key="3">
    <source>
        <dbReference type="Proteomes" id="UP000247540"/>
    </source>
</evidence>
<dbReference type="OrthoDB" id="9772097at2"/>
<evidence type="ECO:0000313" key="2">
    <source>
        <dbReference type="EMBL" id="PYE74944.1"/>
    </source>
</evidence>
<reference evidence="2 3" key="1">
    <citation type="submission" date="2018-06" db="EMBL/GenBank/DDBJ databases">
        <title>Genomic Encyclopedia of Type Strains, Phase III (KMG-III): the genomes of soil and plant-associated and newly described type strains.</title>
        <authorList>
            <person name="Whitman W."/>
        </authorList>
    </citation>
    <scope>NUCLEOTIDE SEQUENCE [LARGE SCALE GENOMIC DNA]</scope>
    <source>
        <strain evidence="2 3">CECT 7646</strain>
    </source>
</reference>
<dbReference type="Proteomes" id="UP000247540">
    <property type="component" value="Unassembled WGS sequence"/>
</dbReference>
<gene>
    <name evidence="2" type="ORF">DFQ15_12226</name>
</gene>
<dbReference type="InterPro" id="IPR034242">
    <property type="entry name" value="MauL"/>
</dbReference>
<dbReference type="Gene3D" id="2.60.40.420">
    <property type="entry name" value="Cupredoxins - blue copper proteins"/>
    <property type="match status" value="1"/>
</dbReference>
<evidence type="ECO:0000256" key="1">
    <source>
        <dbReference type="ARBA" id="ARBA00004418"/>
    </source>
</evidence>
<dbReference type="InterPro" id="IPR008972">
    <property type="entry name" value="Cupredoxin"/>
</dbReference>
<dbReference type="EMBL" id="QJTC01000022">
    <property type="protein sequence ID" value="PYE74944.1"/>
    <property type="molecule type" value="Genomic_DNA"/>
</dbReference>